<proteinExistence type="predicted"/>
<keyword evidence="1" id="KW-0812">Transmembrane</keyword>
<keyword evidence="1" id="KW-1133">Transmembrane helix</keyword>
<evidence type="ECO:0000256" key="1">
    <source>
        <dbReference type="SAM" id="Phobius"/>
    </source>
</evidence>
<protein>
    <submittedName>
        <fullName evidence="2">Uncharacterized protein</fullName>
    </submittedName>
</protein>
<organism evidence="2">
    <name type="scientific">Cacopsylla melanoneura</name>
    <dbReference type="NCBI Taxonomy" id="428564"/>
    <lineage>
        <taxon>Eukaryota</taxon>
        <taxon>Metazoa</taxon>
        <taxon>Ecdysozoa</taxon>
        <taxon>Arthropoda</taxon>
        <taxon>Hexapoda</taxon>
        <taxon>Insecta</taxon>
        <taxon>Pterygota</taxon>
        <taxon>Neoptera</taxon>
        <taxon>Paraneoptera</taxon>
        <taxon>Hemiptera</taxon>
        <taxon>Sternorrhyncha</taxon>
        <taxon>Psylloidea</taxon>
        <taxon>Psyllidae</taxon>
        <taxon>Psyllinae</taxon>
        <taxon>Cacopsylla</taxon>
    </lineage>
</organism>
<dbReference type="EMBL" id="HBUF01316198">
    <property type="protein sequence ID" value="CAG6694036.1"/>
    <property type="molecule type" value="Transcribed_RNA"/>
</dbReference>
<dbReference type="AlphaFoldDB" id="A0A8D8TW78"/>
<reference evidence="2" key="1">
    <citation type="submission" date="2021-05" db="EMBL/GenBank/DDBJ databases">
        <authorList>
            <person name="Alioto T."/>
            <person name="Alioto T."/>
            <person name="Gomez Garrido J."/>
        </authorList>
    </citation>
    <scope>NUCLEOTIDE SEQUENCE</scope>
</reference>
<feature type="transmembrane region" description="Helical" evidence="1">
    <location>
        <begin position="60"/>
        <end position="82"/>
    </location>
</feature>
<accession>A0A8D8TW78</accession>
<name>A0A8D8TW78_9HEMI</name>
<keyword evidence="1" id="KW-0472">Membrane</keyword>
<feature type="transmembrane region" description="Helical" evidence="1">
    <location>
        <begin position="32"/>
        <end position="48"/>
    </location>
</feature>
<feature type="transmembrane region" description="Helical" evidence="1">
    <location>
        <begin position="7"/>
        <end position="26"/>
    </location>
</feature>
<evidence type="ECO:0000313" key="2">
    <source>
        <dbReference type="EMBL" id="CAG6694036.1"/>
    </source>
</evidence>
<sequence>MLYRGLFIWGYHFYLILFTHLITRMYVVCKKFLTAEVCFICCFFLISIKLERKFVMNRLLFMGTAFALLKYTTFTFYIHTILENAKTRSEFFAPAAIRTSNLRVSIQCSWPLGHEGRNSLYQVHSYCISLSYPFLALLSSTRYRVVSYSLYEVQPIIYFSLSAQLLELTNNHSILNAKL</sequence>